<keyword evidence="2" id="KW-1185">Reference proteome</keyword>
<evidence type="ECO:0000313" key="2">
    <source>
        <dbReference type="Proteomes" id="UP001157418"/>
    </source>
</evidence>
<dbReference type="EMBL" id="CAKMRJ010005680">
    <property type="protein sequence ID" value="CAH1451135.1"/>
    <property type="molecule type" value="Genomic_DNA"/>
</dbReference>
<sequence length="76" mass="8968">MELQKDEFLRNVECLRGTTCIIGFIRWSKAKDFHVNQWYPGFNTLKLCNRGGMHVAFVDYEFFGVPLEIKLIVARR</sequence>
<name>A0AAU9PLS6_9ASTR</name>
<dbReference type="AlphaFoldDB" id="A0AAU9PLS6"/>
<evidence type="ECO:0000313" key="1">
    <source>
        <dbReference type="EMBL" id="CAH1451135.1"/>
    </source>
</evidence>
<dbReference type="Proteomes" id="UP001157418">
    <property type="component" value="Unassembled WGS sequence"/>
</dbReference>
<proteinExistence type="predicted"/>
<protein>
    <submittedName>
        <fullName evidence="1">Uncharacterized protein</fullName>
    </submittedName>
</protein>
<gene>
    <name evidence="1" type="ORF">LVIROSA_LOCUS36509</name>
</gene>
<comment type="caution">
    <text evidence="1">The sequence shown here is derived from an EMBL/GenBank/DDBJ whole genome shotgun (WGS) entry which is preliminary data.</text>
</comment>
<organism evidence="1 2">
    <name type="scientific">Lactuca virosa</name>
    <dbReference type="NCBI Taxonomy" id="75947"/>
    <lineage>
        <taxon>Eukaryota</taxon>
        <taxon>Viridiplantae</taxon>
        <taxon>Streptophyta</taxon>
        <taxon>Embryophyta</taxon>
        <taxon>Tracheophyta</taxon>
        <taxon>Spermatophyta</taxon>
        <taxon>Magnoliopsida</taxon>
        <taxon>eudicotyledons</taxon>
        <taxon>Gunneridae</taxon>
        <taxon>Pentapetalae</taxon>
        <taxon>asterids</taxon>
        <taxon>campanulids</taxon>
        <taxon>Asterales</taxon>
        <taxon>Asteraceae</taxon>
        <taxon>Cichorioideae</taxon>
        <taxon>Cichorieae</taxon>
        <taxon>Lactucinae</taxon>
        <taxon>Lactuca</taxon>
    </lineage>
</organism>
<reference evidence="1 2" key="1">
    <citation type="submission" date="2022-01" db="EMBL/GenBank/DDBJ databases">
        <authorList>
            <person name="Xiong W."/>
            <person name="Schranz E."/>
        </authorList>
    </citation>
    <scope>NUCLEOTIDE SEQUENCE [LARGE SCALE GENOMIC DNA]</scope>
</reference>
<accession>A0AAU9PLS6</accession>